<sequence length="61" mass="7127">MSILKLFFNHLLDEDREREDDPLSHPVLEAMSLEELADLPLMPENLGRRMERREACSNECA</sequence>
<name>A0AA87Q1D9_RHIRH</name>
<organism evidence="1 2">
    <name type="scientific">Rhizobium rhizogenes NBRC 13257</name>
    <dbReference type="NCBI Taxonomy" id="1220581"/>
    <lineage>
        <taxon>Bacteria</taxon>
        <taxon>Pseudomonadati</taxon>
        <taxon>Pseudomonadota</taxon>
        <taxon>Alphaproteobacteria</taxon>
        <taxon>Hyphomicrobiales</taxon>
        <taxon>Rhizobiaceae</taxon>
        <taxon>Rhizobium/Agrobacterium group</taxon>
        <taxon>Rhizobium</taxon>
    </lineage>
</organism>
<dbReference type="EMBL" id="BAYX01000002">
    <property type="protein sequence ID" value="GAJ91370.1"/>
    <property type="molecule type" value="Genomic_DNA"/>
</dbReference>
<dbReference type="RefSeq" id="WP_034519218.1">
    <property type="nucleotide sequence ID" value="NZ_BAYX01000002.1"/>
</dbReference>
<protein>
    <submittedName>
        <fullName evidence="1">Uncharacterized protein</fullName>
    </submittedName>
</protein>
<dbReference type="Proteomes" id="UP000026941">
    <property type="component" value="Unassembled WGS sequence"/>
</dbReference>
<evidence type="ECO:0000313" key="2">
    <source>
        <dbReference type="Proteomes" id="UP000026941"/>
    </source>
</evidence>
<comment type="caution">
    <text evidence="1">The sequence shown here is derived from an EMBL/GenBank/DDBJ whole genome shotgun (WGS) entry which is preliminary data.</text>
</comment>
<proteinExistence type="predicted"/>
<gene>
    <name evidence="1" type="ORF">RRH01S_02_00370</name>
</gene>
<accession>A0AA87Q1D9</accession>
<evidence type="ECO:0000313" key="1">
    <source>
        <dbReference type="EMBL" id="GAJ91370.1"/>
    </source>
</evidence>
<dbReference type="AlphaFoldDB" id="A0AA87Q1D9"/>
<reference evidence="1 2" key="1">
    <citation type="submission" date="2014-05" db="EMBL/GenBank/DDBJ databases">
        <title>Whole genome shotgun sequence of Rhizobium rhizogenes NBRC 13257.</title>
        <authorList>
            <person name="Katano-Makiyama Y."/>
            <person name="Hosoyama A."/>
            <person name="Hashimoto M."/>
            <person name="Hosoyama Y."/>
            <person name="Noguchi M."/>
            <person name="Tsuchikane K."/>
            <person name="Kimura A."/>
            <person name="Ohji S."/>
            <person name="Ichikawa N."/>
            <person name="Yamazoe A."/>
            <person name="Fujita N."/>
        </authorList>
    </citation>
    <scope>NUCLEOTIDE SEQUENCE [LARGE SCALE GENOMIC DNA]</scope>
    <source>
        <strain evidence="1 2">NBRC 13257</strain>
    </source>
</reference>